<sequence>MQKDERRKDPHQRNSISHAFAQSVVYCSRSNELYITSMSQPFVIVKASQVAFFTFLFWRPRYRVRPLVFPFLCLVLLLRLLLDLSPVQASYSSPCSFCSLSGKPAAFFIYGLFISPSILTTTFMRSASFSTADKLIAVTFLALIAVLGRNNANEVDLVIRNL</sequence>
<dbReference type="EMBL" id="JXJN01007129">
    <property type="status" value="NOT_ANNOTATED_CDS"/>
    <property type="molecule type" value="Genomic_DNA"/>
</dbReference>
<dbReference type="Proteomes" id="UP000092460">
    <property type="component" value="Unassembled WGS sequence"/>
</dbReference>
<keyword evidence="1" id="KW-0472">Membrane</keyword>
<evidence type="ECO:0000313" key="2">
    <source>
        <dbReference type="EnsemblMetazoa" id="GPPI015724-PA"/>
    </source>
</evidence>
<keyword evidence="1" id="KW-0812">Transmembrane</keyword>
<keyword evidence="1" id="KW-1133">Transmembrane helix</keyword>
<name>A0A1B0B1G4_9MUSC</name>
<feature type="transmembrane region" description="Helical" evidence="1">
    <location>
        <begin position="67"/>
        <end position="85"/>
    </location>
</feature>
<dbReference type="VEuPathDB" id="VectorBase:GPPI015724"/>
<keyword evidence="3" id="KW-1185">Reference proteome</keyword>
<reference evidence="3" key="1">
    <citation type="submission" date="2015-01" db="EMBL/GenBank/DDBJ databases">
        <authorList>
            <person name="Aksoy S."/>
            <person name="Warren W."/>
            <person name="Wilson R.K."/>
        </authorList>
    </citation>
    <scope>NUCLEOTIDE SEQUENCE [LARGE SCALE GENOMIC DNA]</scope>
    <source>
        <strain evidence="3">IAEA</strain>
    </source>
</reference>
<reference evidence="2" key="2">
    <citation type="submission" date="2020-05" db="UniProtKB">
        <authorList>
            <consortium name="EnsemblMetazoa"/>
        </authorList>
    </citation>
    <scope>IDENTIFICATION</scope>
    <source>
        <strain evidence="2">IAEA</strain>
    </source>
</reference>
<protein>
    <submittedName>
        <fullName evidence="2">Uncharacterized protein</fullName>
    </submittedName>
</protein>
<feature type="transmembrane region" description="Helical" evidence="1">
    <location>
        <begin position="105"/>
        <end position="123"/>
    </location>
</feature>
<proteinExistence type="predicted"/>
<evidence type="ECO:0000256" key="1">
    <source>
        <dbReference type="SAM" id="Phobius"/>
    </source>
</evidence>
<organism evidence="2 3">
    <name type="scientific">Glossina palpalis gambiensis</name>
    <dbReference type="NCBI Taxonomy" id="67801"/>
    <lineage>
        <taxon>Eukaryota</taxon>
        <taxon>Metazoa</taxon>
        <taxon>Ecdysozoa</taxon>
        <taxon>Arthropoda</taxon>
        <taxon>Hexapoda</taxon>
        <taxon>Insecta</taxon>
        <taxon>Pterygota</taxon>
        <taxon>Neoptera</taxon>
        <taxon>Endopterygota</taxon>
        <taxon>Diptera</taxon>
        <taxon>Brachycera</taxon>
        <taxon>Muscomorpha</taxon>
        <taxon>Hippoboscoidea</taxon>
        <taxon>Glossinidae</taxon>
        <taxon>Glossina</taxon>
    </lineage>
</organism>
<dbReference type="AlphaFoldDB" id="A0A1B0B1G4"/>
<evidence type="ECO:0000313" key="3">
    <source>
        <dbReference type="Proteomes" id="UP000092460"/>
    </source>
</evidence>
<accession>A0A1B0B1G4</accession>
<dbReference type="EnsemblMetazoa" id="GPPI015724-RA">
    <property type="protein sequence ID" value="GPPI015724-PA"/>
    <property type="gene ID" value="GPPI015724"/>
</dbReference>